<evidence type="ECO:0000313" key="3">
    <source>
        <dbReference type="Proteomes" id="UP001234178"/>
    </source>
</evidence>
<evidence type="ECO:0000313" key="2">
    <source>
        <dbReference type="EMBL" id="KAK4030554.1"/>
    </source>
</evidence>
<feature type="region of interest" description="Disordered" evidence="1">
    <location>
        <begin position="69"/>
        <end position="100"/>
    </location>
</feature>
<keyword evidence="3" id="KW-1185">Reference proteome</keyword>
<comment type="caution">
    <text evidence="2">The sequence shown here is derived from an EMBL/GenBank/DDBJ whole genome shotgun (WGS) entry which is preliminary data.</text>
</comment>
<feature type="compositionally biased region" description="Polar residues" evidence="1">
    <location>
        <begin position="75"/>
        <end position="86"/>
    </location>
</feature>
<evidence type="ECO:0000256" key="1">
    <source>
        <dbReference type="SAM" id="MobiDB-lite"/>
    </source>
</evidence>
<accession>A0ABR0AZW5</accession>
<organism evidence="2 3">
    <name type="scientific">Daphnia magna</name>
    <dbReference type="NCBI Taxonomy" id="35525"/>
    <lineage>
        <taxon>Eukaryota</taxon>
        <taxon>Metazoa</taxon>
        <taxon>Ecdysozoa</taxon>
        <taxon>Arthropoda</taxon>
        <taxon>Crustacea</taxon>
        <taxon>Branchiopoda</taxon>
        <taxon>Diplostraca</taxon>
        <taxon>Cladocera</taxon>
        <taxon>Anomopoda</taxon>
        <taxon>Daphniidae</taxon>
        <taxon>Daphnia</taxon>
    </lineage>
</organism>
<reference evidence="2 3" key="1">
    <citation type="journal article" date="2023" name="Nucleic Acids Res.">
        <title>The hologenome of Daphnia magna reveals possible DNA methylation and microbiome-mediated evolution of the host genome.</title>
        <authorList>
            <person name="Chaturvedi A."/>
            <person name="Li X."/>
            <person name="Dhandapani V."/>
            <person name="Marshall H."/>
            <person name="Kissane S."/>
            <person name="Cuenca-Cambronero M."/>
            <person name="Asole G."/>
            <person name="Calvet F."/>
            <person name="Ruiz-Romero M."/>
            <person name="Marangio P."/>
            <person name="Guigo R."/>
            <person name="Rago D."/>
            <person name="Mirbahai L."/>
            <person name="Eastwood N."/>
            <person name="Colbourne J.K."/>
            <person name="Zhou J."/>
            <person name="Mallon E."/>
            <person name="Orsini L."/>
        </authorList>
    </citation>
    <scope>NUCLEOTIDE SEQUENCE [LARGE SCALE GENOMIC DNA]</scope>
    <source>
        <strain evidence="2">LRV0_1</strain>
    </source>
</reference>
<protein>
    <submittedName>
        <fullName evidence="2">Uncharacterized protein</fullName>
    </submittedName>
</protein>
<dbReference type="EMBL" id="JAOYFB010000039">
    <property type="protein sequence ID" value="KAK4030554.1"/>
    <property type="molecule type" value="Genomic_DNA"/>
</dbReference>
<name>A0ABR0AZW5_9CRUS</name>
<gene>
    <name evidence="2" type="ORF">OUZ56_023797</name>
</gene>
<dbReference type="Proteomes" id="UP001234178">
    <property type="component" value="Unassembled WGS sequence"/>
</dbReference>
<proteinExistence type="predicted"/>
<sequence length="144" mass="15802">MYHTSLSSLSLSGTASMNPASLDLADDNSSFEIDSQSSGKKLTAMMIYVVHLSIQKRIAICPKSEKRLKTLVKPENSSNEPRSGSSPDRHSSNADSGNDLYRNANYSPFGLRISLSSLERTSPDHCLFTTMAALSKERMTHLCE</sequence>